<dbReference type="RefSeq" id="WP_078923425.1">
    <property type="nucleotide sequence ID" value="NZ_FUYB01000017.1"/>
</dbReference>
<dbReference type="InterPro" id="IPR004776">
    <property type="entry name" value="Mem_transp_PIN-like"/>
</dbReference>
<comment type="subcellular location">
    <subcellularLocation>
        <location evidence="1">Cell membrane</location>
        <topology evidence="1">Multi-pass membrane protein</topology>
    </subcellularLocation>
</comment>
<feature type="transmembrane region" description="Helical" evidence="8">
    <location>
        <begin position="6"/>
        <end position="29"/>
    </location>
</feature>
<evidence type="ECO:0000256" key="4">
    <source>
        <dbReference type="ARBA" id="ARBA00022475"/>
    </source>
</evidence>
<feature type="transmembrane region" description="Helical" evidence="8">
    <location>
        <begin position="131"/>
        <end position="152"/>
    </location>
</feature>
<dbReference type="STRING" id="92487.SAMN02745130_02974"/>
<feature type="transmembrane region" description="Helical" evidence="8">
    <location>
        <begin position="202"/>
        <end position="221"/>
    </location>
</feature>
<evidence type="ECO:0000256" key="3">
    <source>
        <dbReference type="ARBA" id="ARBA00022448"/>
    </source>
</evidence>
<dbReference type="GO" id="GO:0005886">
    <property type="term" value="C:plasma membrane"/>
    <property type="evidence" value="ECO:0007669"/>
    <property type="project" value="UniProtKB-SubCell"/>
</dbReference>
<dbReference type="InterPro" id="IPR038770">
    <property type="entry name" value="Na+/solute_symporter_sf"/>
</dbReference>
<dbReference type="PANTHER" id="PTHR36838">
    <property type="entry name" value="AUXIN EFFLUX CARRIER FAMILY PROTEIN"/>
    <property type="match status" value="1"/>
</dbReference>
<dbReference type="Gene3D" id="1.20.1530.20">
    <property type="match status" value="1"/>
</dbReference>
<dbReference type="GO" id="GO:0055085">
    <property type="term" value="P:transmembrane transport"/>
    <property type="evidence" value="ECO:0007669"/>
    <property type="project" value="InterPro"/>
</dbReference>
<evidence type="ECO:0000256" key="2">
    <source>
        <dbReference type="ARBA" id="ARBA00010145"/>
    </source>
</evidence>
<feature type="transmembrane region" description="Helical" evidence="8">
    <location>
        <begin position="71"/>
        <end position="95"/>
    </location>
</feature>
<gene>
    <name evidence="9" type="ORF">SAMN02745130_02974</name>
</gene>
<protein>
    <recommendedName>
        <fullName evidence="11">Transporter</fullName>
    </recommendedName>
</protein>
<evidence type="ECO:0000256" key="5">
    <source>
        <dbReference type="ARBA" id="ARBA00022692"/>
    </source>
</evidence>
<dbReference type="AlphaFoldDB" id="A0A1T4XGB1"/>
<evidence type="ECO:0000256" key="1">
    <source>
        <dbReference type="ARBA" id="ARBA00004651"/>
    </source>
</evidence>
<feature type="transmembrane region" description="Helical" evidence="8">
    <location>
        <begin position="241"/>
        <end position="268"/>
    </location>
</feature>
<proteinExistence type="inferred from homology"/>
<keyword evidence="10" id="KW-1185">Reference proteome</keyword>
<dbReference type="EMBL" id="FUYB01000017">
    <property type="protein sequence ID" value="SKA88622.1"/>
    <property type="molecule type" value="Genomic_DNA"/>
</dbReference>
<keyword evidence="6 8" id="KW-1133">Transmembrane helix</keyword>
<feature type="transmembrane region" description="Helical" evidence="8">
    <location>
        <begin position="173"/>
        <end position="190"/>
    </location>
</feature>
<name>A0A1T4XGB1_9GAMM</name>
<evidence type="ECO:0000256" key="6">
    <source>
        <dbReference type="ARBA" id="ARBA00022989"/>
    </source>
</evidence>
<evidence type="ECO:0008006" key="11">
    <source>
        <dbReference type="Google" id="ProtNLM"/>
    </source>
</evidence>
<dbReference type="OrthoDB" id="9786439at2"/>
<evidence type="ECO:0000256" key="7">
    <source>
        <dbReference type="ARBA" id="ARBA00023136"/>
    </source>
</evidence>
<comment type="similarity">
    <text evidence="2">Belongs to the auxin efflux carrier (TC 2.A.69) family.</text>
</comment>
<feature type="transmembrane region" description="Helical" evidence="8">
    <location>
        <begin position="41"/>
        <end position="59"/>
    </location>
</feature>
<reference evidence="9 10" key="1">
    <citation type="submission" date="2017-02" db="EMBL/GenBank/DDBJ databases">
        <authorList>
            <person name="Peterson S.W."/>
        </authorList>
    </citation>
    <scope>NUCLEOTIDE SEQUENCE [LARGE SCALE GENOMIC DNA]</scope>
    <source>
        <strain evidence="9 10">ATCC 49788</strain>
    </source>
</reference>
<evidence type="ECO:0000313" key="9">
    <source>
        <dbReference type="EMBL" id="SKA88622.1"/>
    </source>
</evidence>
<sequence>MSEFLNSLVFSLNVTGPIFLILSLGVYLRRIGILTDAFVEAGSRLVFNVTLPALLFISVSKTQLSDSANFALIGLGAVLTLISYLILEIFAYFSVQPPEDRGVVVQGAFRSNMGIIGLAYCANAYGEAGVVAASLYLGLITILFNILSVITLSRSLHKQGQGIMPIIKGIAKNPLIIGILLALPVSYLEWKLPAVVLKSGEYFAQMTLPLALLCTGASLSFKSMRQNMHNTISASLGKLIFIPAIFILGGIWAGFTGISLGVMALMAFAPTAAASYVMVRAMGGNSVLAANIIVVTTLGSVLSTSLGIALLKAAGLM</sequence>
<dbReference type="Proteomes" id="UP000190460">
    <property type="component" value="Unassembled WGS sequence"/>
</dbReference>
<evidence type="ECO:0000313" key="10">
    <source>
        <dbReference type="Proteomes" id="UP000190460"/>
    </source>
</evidence>
<keyword evidence="4" id="KW-1003">Cell membrane</keyword>
<accession>A0A1T4XGB1</accession>
<keyword evidence="7 8" id="KW-0472">Membrane</keyword>
<evidence type="ECO:0000256" key="8">
    <source>
        <dbReference type="SAM" id="Phobius"/>
    </source>
</evidence>
<feature type="transmembrane region" description="Helical" evidence="8">
    <location>
        <begin position="288"/>
        <end position="311"/>
    </location>
</feature>
<organism evidence="9 10">
    <name type="scientific">Thiothrix eikelboomii</name>
    <dbReference type="NCBI Taxonomy" id="92487"/>
    <lineage>
        <taxon>Bacteria</taxon>
        <taxon>Pseudomonadati</taxon>
        <taxon>Pseudomonadota</taxon>
        <taxon>Gammaproteobacteria</taxon>
        <taxon>Thiotrichales</taxon>
        <taxon>Thiotrichaceae</taxon>
        <taxon>Thiothrix</taxon>
    </lineage>
</organism>
<dbReference type="PANTHER" id="PTHR36838:SF4">
    <property type="entry name" value="AUXIN EFFLUX CARRIER FAMILY PROTEIN"/>
    <property type="match status" value="1"/>
</dbReference>
<keyword evidence="5 8" id="KW-0812">Transmembrane</keyword>
<keyword evidence="3" id="KW-0813">Transport</keyword>
<dbReference type="Pfam" id="PF03547">
    <property type="entry name" value="Mem_trans"/>
    <property type="match status" value="1"/>
</dbReference>